<name>A0A1G7B5L8_9BACT</name>
<dbReference type="RefSeq" id="WP_092077581.1">
    <property type="nucleotide sequence ID" value="NZ_FNAQ01000005.1"/>
</dbReference>
<proteinExistence type="predicted"/>
<evidence type="ECO:0000313" key="1">
    <source>
        <dbReference type="EMBL" id="SDE21535.1"/>
    </source>
</evidence>
<dbReference type="OrthoDB" id="5413799at2"/>
<accession>A0A1G7B5L8</accession>
<gene>
    <name evidence="1" type="ORF">SAMN05661003_10545</name>
</gene>
<dbReference type="EMBL" id="FNAQ01000005">
    <property type="protein sequence ID" value="SDE21535.1"/>
    <property type="molecule type" value="Genomic_DNA"/>
</dbReference>
<protein>
    <submittedName>
        <fullName evidence="1">AAA domain-containing protein</fullName>
    </submittedName>
</protein>
<dbReference type="AlphaFoldDB" id="A0A1G7B5L8"/>
<dbReference type="STRING" id="57664.SAMN05661003_10545"/>
<sequence length="287" mass="32512">MSFTLDAIKPANANWQAQKILVYSVQGLGKTTFGATFEAPIIARTEDGAGALNVPTFPQLITTFADMEAVITALHGEHLFKTLVLDSLDWLEPIVWVKQIEAMPHSEKGREVKNIEDYGFGKGYHMALDWWRYLMGGLDSLRFRKGMTVVLVAHSEVKRYDSPETDPFDRYGIKLHRGAFALWQEWADMVLFCNYKTRIHSADVGFNKEIKRGEGSGERVIYTEERPAYLAKNRWGLPPEIYIGQDKTWAAFHRELSKATGGRYAVPECVKNTSTTSQKGAEKEKDK</sequence>
<dbReference type="Pfam" id="PF13479">
    <property type="entry name" value="AAA_24"/>
    <property type="match status" value="1"/>
</dbReference>
<reference evidence="2" key="1">
    <citation type="submission" date="2016-10" db="EMBL/GenBank/DDBJ databases">
        <authorList>
            <person name="Varghese N."/>
            <person name="Submissions S."/>
        </authorList>
    </citation>
    <scope>NUCLEOTIDE SEQUENCE [LARGE SCALE GENOMIC DNA]</scope>
    <source>
        <strain evidence="2">DSM 8987</strain>
    </source>
</reference>
<organism evidence="1 2">
    <name type="scientific">Desulfuromonas thiophila</name>
    <dbReference type="NCBI Taxonomy" id="57664"/>
    <lineage>
        <taxon>Bacteria</taxon>
        <taxon>Pseudomonadati</taxon>
        <taxon>Thermodesulfobacteriota</taxon>
        <taxon>Desulfuromonadia</taxon>
        <taxon>Desulfuromonadales</taxon>
        <taxon>Desulfuromonadaceae</taxon>
        <taxon>Desulfuromonas</taxon>
    </lineage>
</organism>
<dbReference type="Proteomes" id="UP000243205">
    <property type="component" value="Unassembled WGS sequence"/>
</dbReference>
<evidence type="ECO:0000313" key="2">
    <source>
        <dbReference type="Proteomes" id="UP000243205"/>
    </source>
</evidence>
<keyword evidence="2" id="KW-1185">Reference proteome</keyword>